<evidence type="ECO:0000313" key="2">
    <source>
        <dbReference type="Proteomes" id="UP001328107"/>
    </source>
</evidence>
<feature type="non-terminal residue" evidence="1">
    <location>
        <position position="96"/>
    </location>
</feature>
<sequence>LVTMHANVITRAARTMSKLWYSTKDMSCDWGRSADDGPNSAANSTVLKCCSFDEKGFFASLAAKNCAFLRYESFSSRSLIAASNLSVPIKSNLLNI</sequence>
<accession>A0AAN4ZBU2</accession>
<comment type="caution">
    <text evidence="1">The sequence shown here is derived from an EMBL/GenBank/DDBJ whole genome shotgun (WGS) entry which is preliminary data.</text>
</comment>
<feature type="non-terminal residue" evidence="1">
    <location>
        <position position="1"/>
    </location>
</feature>
<organism evidence="1 2">
    <name type="scientific">Pristionchus mayeri</name>
    <dbReference type="NCBI Taxonomy" id="1317129"/>
    <lineage>
        <taxon>Eukaryota</taxon>
        <taxon>Metazoa</taxon>
        <taxon>Ecdysozoa</taxon>
        <taxon>Nematoda</taxon>
        <taxon>Chromadorea</taxon>
        <taxon>Rhabditida</taxon>
        <taxon>Rhabditina</taxon>
        <taxon>Diplogasteromorpha</taxon>
        <taxon>Diplogasteroidea</taxon>
        <taxon>Neodiplogasteridae</taxon>
        <taxon>Pristionchus</taxon>
    </lineage>
</organism>
<gene>
    <name evidence="1" type="ORF">PMAYCL1PPCAC_08041</name>
</gene>
<dbReference type="AlphaFoldDB" id="A0AAN4ZBU2"/>
<reference evidence="2" key="1">
    <citation type="submission" date="2022-10" db="EMBL/GenBank/DDBJ databases">
        <title>Genome assembly of Pristionchus species.</title>
        <authorList>
            <person name="Yoshida K."/>
            <person name="Sommer R.J."/>
        </authorList>
    </citation>
    <scope>NUCLEOTIDE SEQUENCE [LARGE SCALE GENOMIC DNA]</scope>
    <source>
        <strain evidence="2">RS5460</strain>
    </source>
</reference>
<keyword evidence="2" id="KW-1185">Reference proteome</keyword>
<proteinExistence type="predicted"/>
<name>A0AAN4ZBU2_9BILA</name>
<evidence type="ECO:0000313" key="1">
    <source>
        <dbReference type="EMBL" id="GMR37846.1"/>
    </source>
</evidence>
<dbReference type="Proteomes" id="UP001328107">
    <property type="component" value="Unassembled WGS sequence"/>
</dbReference>
<dbReference type="EMBL" id="BTRK01000002">
    <property type="protein sequence ID" value="GMR37846.1"/>
    <property type="molecule type" value="Genomic_DNA"/>
</dbReference>
<protein>
    <submittedName>
        <fullName evidence="1">Uncharacterized protein</fullName>
    </submittedName>
</protein>